<dbReference type="Pfam" id="PF06961">
    <property type="entry name" value="DUF1294"/>
    <property type="match status" value="1"/>
</dbReference>
<dbReference type="RefSeq" id="WP_117909233.1">
    <property type="nucleotide sequence ID" value="NZ_JAODBU010000002.1"/>
</dbReference>
<reference evidence="2" key="1">
    <citation type="submission" date="2022-09" db="EMBL/GenBank/DDBJ databases">
        <title>Eubacterium sp. LFL-14 isolated from human feces.</title>
        <authorList>
            <person name="Liu F."/>
        </authorList>
    </citation>
    <scope>NUCLEOTIDE SEQUENCE</scope>
    <source>
        <strain evidence="2">LFL-14</strain>
    </source>
</reference>
<keyword evidence="3" id="KW-1185">Reference proteome</keyword>
<evidence type="ECO:0000313" key="3">
    <source>
        <dbReference type="Proteomes" id="UP001431199"/>
    </source>
</evidence>
<feature type="transmembrane region" description="Helical" evidence="1">
    <location>
        <begin position="6"/>
        <end position="23"/>
    </location>
</feature>
<dbReference type="PIRSF" id="PIRSF002599">
    <property type="entry name" value="Cold_shock_A"/>
    <property type="match status" value="1"/>
</dbReference>
<proteinExistence type="predicted"/>
<keyword evidence="1" id="KW-1133">Transmembrane helix</keyword>
<dbReference type="Proteomes" id="UP001431199">
    <property type="component" value="Unassembled WGS sequence"/>
</dbReference>
<keyword evidence="1" id="KW-0812">Transmembrane</keyword>
<feature type="transmembrane region" description="Helical" evidence="1">
    <location>
        <begin position="68"/>
        <end position="90"/>
    </location>
</feature>
<protein>
    <submittedName>
        <fullName evidence="2">DUF1294 domain-containing protein</fullName>
    </submittedName>
</protein>
<evidence type="ECO:0000313" key="2">
    <source>
        <dbReference type="EMBL" id="MCT7397520.1"/>
    </source>
</evidence>
<gene>
    <name evidence="2" type="ORF">N5B56_00275</name>
</gene>
<evidence type="ECO:0000256" key="1">
    <source>
        <dbReference type="SAM" id="Phobius"/>
    </source>
</evidence>
<comment type="caution">
    <text evidence="2">The sequence shown here is derived from an EMBL/GenBank/DDBJ whole genome shotgun (WGS) entry which is preliminary data.</text>
</comment>
<dbReference type="EMBL" id="JAODBU010000002">
    <property type="protein sequence ID" value="MCT7397520.1"/>
    <property type="molecule type" value="Genomic_DNA"/>
</dbReference>
<accession>A0ABT2LWG6</accession>
<feature type="transmembrane region" description="Helical" evidence="1">
    <location>
        <begin position="35"/>
        <end position="56"/>
    </location>
</feature>
<dbReference type="InterPro" id="IPR012156">
    <property type="entry name" value="Cold_shock_CspA"/>
</dbReference>
<sequence length="92" mass="10578">MKYELLILYLLIINISAFILYGIDKQKAIKHKFRISENTLIFSAFIGGSVGAFLGMQFFRHKTKHPKFIIGVPVCFIINVIIILYILGIIEF</sequence>
<name>A0ABT2LWG6_9FIRM</name>
<dbReference type="InterPro" id="IPR010718">
    <property type="entry name" value="DUF1294"/>
</dbReference>
<keyword evidence="1" id="KW-0472">Membrane</keyword>
<organism evidence="2 3">
    <name type="scientific">Eubacterium album</name>
    <dbReference type="NCBI Taxonomy" id="2978477"/>
    <lineage>
        <taxon>Bacteria</taxon>
        <taxon>Bacillati</taxon>
        <taxon>Bacillota</taxon>
        <taxon>Clostridia</taxon>
        <taxon>Eubacteriales</taxon>
        <taxon>Eubacteriaceae</taxon>
        <taxon>Eubacterium</taxon>
    </lineage>
</organism>